<proteinExistence type="predicted"/>
<organism evidence="2 3">
    <name type="scientific">Nostoc commune NIES-4072</name>
    <dbReference type="NCBI Taxonomy" id="2005467"/>
    <lineage>
        <taxon>Bacteria</taxon>
        <taxon>Bacillati</taxon>
        <taxon>Cyanobacteriota</taxon>
        <taxon>Cyanophyceae</taxon>
        <taxon>Nostocales</taxon>
        <taxon>Nostocaceae</taxon>
        <taxon>Nostoc</taxon>
    </lineage>
</organism>
<accession>A0A2R5FPM0</accession>
<feature type="chain" id="PRO_5015323524" evidence="1">
    <location>
        <begin position="29"/>
        <end position="83"/>
    </location>
</feature>
<dbReference type="EMBL" id="BDUD01000001">
    <property type="protein sequence ID" value="GBG20706.1"/>
    <property type="molecule type" value="Genomic_DNA"/>
</dbReference>
<name>A0A2R5FPM0_NOSCO</name>
<sequence>MILHRGRRVVAALLLSVLLLTTACTPKAPGRFDQAQKESTQQKKGLAVAKNATQGSQFNKLFPNSGDGYQRVYTQEKKGFAVA</sequence>
<feature type="signal peptide" evidence="1">
    <location>
        <begin position="1"/>
        <end position="28"/>
    </location>
</feature>
<comment type="caution">
    <text evidence="2">The sequence shown here is derived from an EMBL/GenBank/DDBJ whole genome shotgun (WGS) entry which is preliminary data.</text>
</comment>
<evidence type="ECO:0000313" key="2">
    <source>
        <dbReference type="EMBL" id="GBG20706.1"/>
    </source>
</evidence>
<dbReference type="Proteomes" id="UP000245124">
    <property type="component" value="Unassembled WGS sequence"/>
</dbReference>
<keyword evidence="3" id="KW-1185">Reference proteome</keyword>
<evidence type="ECO:0000256" key="1">
    <source>
        <dbReference type="SAM" id="SignalP"/>
    </source>
</evidence>
<gene>
    <name evidence="2" type="ORF">NIES4072_43880</name>
</gene>
<reference evidence="2 3" key="1">
    <citation type="submission" date="2017-06" db="EMBL/GenBank/DDBJ databases">
        <title>Genome sequencing of cyanobaciteial culture collection at National Institute for Environmental Studies (NIES).</title>
        <authorList>
            <person name="Hirose Y."/>
            <person name="Shimura Y."/>
            <person name="Fujisawa T."/>
            <person name="Nakamura Y."/>
            <person name="Kawachi M."/>
        </authorList>
    </citation>
    <scope>NUCLEOTIDE SEQUENCE [LARGE SCALE GENOMIC DNA]</scope>
    <source>
        <strain evidence="2 3">NIES-4072</strain>
    </source>
</reference>
<protein>
    <submittedName>
        <fullName evidence="2">Uncharacterized protein</fullName>
    </submittedName>
</protein>
<keyword evidence="1" id="KW-0732">Signal</keyword>
<dbReference type="AlphaFoldDB" id="A0A2R5FPM0"/>
<dbReference type="PROSITE" id="PS51257">
    <property type="entry name" value="PROKAR_LIPOPROTEIN"/>
    <property type="match status" value="1"/>
</dbReference>
<evidence type="ECO:0000313" key="3">
    <source>
        <dbReference type="Proteomes" id="UP000245124"/>
    </source>
</evidence>